<dbReference type="EMBL" id="WKJD01000007">
    <property type="protein sequence ID" value="MRX42963.1"/>
    <property type="molecule type" value="Genomic_DNA"/>
</dbReference>
<comment type="caution">
    <text evidence="2">The sequence shown here is derived from an EMBL/GenBank/DDBJ whole genome shotgun (WGS) entry which is preliminary data.</text>
</comment>
<proteinExistence type="predicted"/>
<sequence>MDLAVDRAAGTEQVRIWAGLQGFVSIAALVALVLFFVLATPFSTPQSRWSWLGPVNDWLAVIGALPWIVAMVLLARYVVAGPWLWALTVLACVGAAAIATVTVLMLAGVADLLAQSIVAAAATVVAFTWSAVVSAVARDAGVLPAWLMAFAIAMIAAFAVGAIVGGIAFVAAEGSVLRATLLGVAVAICGLAWVAFPVWWLAVASTVT</sequence>
<feature type="transmembrane region" description="Helical" evidence="1">
    <location>
        <begin position="85"/>
        <end position="110"/>
    </location>
</feature>
<dbReference type="AlphaFoldDB" id="A0A6L5QZ77"/>
<feature type="transmembrane region" description="Helical" evidence="1">
    <location>
        <begin position="143"/>
        <end position="172"/>
    </location>
</feature>
<feature type="transmembrane region" description="Helical" evidence="1">
    <location>
        <begin position="179"/>
        <end position="202"/>
    </location>
</feature>
<feature type="transmembrane region" description="Helical" evidence="1">
    <location>
        <begin position="117"/>
        <end position="137"/>
    </location>
</feature>
<name>A0A6L5QZ77_9MICO</name>
<gene>
    <name evidence="2" type="ORF">GJR97_04390</name>
</gene>
<keyword evidence="1" id="KW-0472">Membrane</keyword>
<accession>A0A6L5QZ77</accession>
<organism evidence="2 3">
    <name type="scientific">Agromyces kandeliae</name>
    <dbReference type="NCBI Taxonomy" id="2666141"/>
    <lineage>
        <taxon>Bacteria</taxon>
        <taxon>Bacillati</taxon>
        <taxon>Actinomycetota</taxon>
        <taxon>Actinomycetes</taxon>
        <taxon>Micrococcales</taxon>
        <taxon>Microbacteriaceae</taxon>
        <taxon>Agromyces</taxon>
    </lineage>
</organism>
<evidence type="ECO:0000313" key="3">
    <source>
        <dbReference type="Proteomes" id="UP000476511"/>
    </source>
</evidence>
<keyword evidence="3" id="KW-1185">Reference proteome</keyword>
<keyword evidence="1" id="KW-1133">Transmembrane helix</keyword>
<keyword evidence="1" id="KW-0812">Transmembrane</keyword>
<protein>
    <submittedName>
        <fullName evidence="2">Uncharacterized protein</fullName>
    </submittedName>
</protein>
<feature type="transmembrane region" description="Helical" evidence="1">
    <location>
        <begin position="58"/>
        <end position="79"/>
    </location>
</feature>
<evidence type="ECO:0000256" key="1">
    <source>
        <dbReference type="SAM" id="Phobius"/>
    </source>
</evidence>
<reference evidence="2 3" key="1">
    <citation type="submission" date="2019-11" db="EMBL/GenBank/DDBJ databases">
        <title>Agromyces kandeliae sp. nov., isolated from mangrove soil.</title>
        <authorList>
            <person name="Wang R."/>
        </authorList>
    </citation>
    <scope>NUCLEOTIDE SEQUENCE [LARGE SCALE GENOMIC DNA]</scope>
    <source>
        <strain evidence="2 3">Q22</strain>
    </source>
</reference>
<evidence type="ECO:0000313" key="2">
    <source>
        <dbReference type="EMBL" id="MRX42963.1"/>
    </source>
</evidence>
<dbReference type="RefSeq" id="WP_154345326.1">
    <property type="nucleotide sequence ID" value="NZ_WKJD01000007.1"/>
</dbReference>
<feature type="transmembrane region" description="Helical" evidence="1">
    <location>
        <begin position="16"/>
        <end position="38"/>
    </location>
</feature>
<dbReference type="Proteomes" id="UP000476511">
    <property type="component" value="Unassembled WGS sequence"/>
</dbReference>